<organism evidence="1 2">
    <name type="scientific">Trifolium medium</name>
    <dbReference type="NCBI Taxonomy" id="97028"/>
    <lineage>
        <taxon>Eukaryota</taxon>
        <taxon>Viridiplantae</taxon>
        <taxon>Streptophyta</taxon>
        <taxon>Embryophyta</taxon>
        <taxon>Tracheophyta</taxon>
        <taxon>Spermatophyta</taxon>
        <taxon>Magnoliopsida</taxon>
        <taxon>eudicotyledons</taxon>
        <taxon>Gunneridae</taxon>
        <taxon>Pentapetalae</taxon>
        <taxon>rosids</taxon>
        <taxon>fabids</taxon>
        <taxon>Fabales</taxon>
        <taxon>Fabaceae</taxon>
        <taxon>Papilionoideae</taxon>
        <taxon>50 kb inversion clade</taxon>
        <taxon>NPAAA clade</taxon>
        <taxon>Hologalegina</taxon>
        <taxon>IRL clade</taxon>
        <taxon>Trifolieae</taxon>
        <taxon>Trifolium</taxon>
    </lineage>
</organism>
<protein>
    <submittedName>
        <fullName evidence="1">TIR-NBS-LRR type disease resistance protein</fullName>
    </submittedName>
</protein>
<evidence type="ECO:0000313" key="2">
    <source>
        <dbReference type="Proteomes" id="UP000265520"/>
    </source>
</evidence>
<name>A0A392N8N4_9FABA</name>
<reference evidence="1 2" key="1">
    <citation type="journal article" date="2018" name="Front. Plant Sci.">
        <title>Red Clover (Trifolium pratense) and Zigzag Clover (T. medium) - A Picture of Genomic Similarities and Differences.</title>
        <authorList>
            <person name="Dluhosova J."/>
            <person name="Istvanek J."/>
            <person name="Nedelnik J."/>
            <person name="Repkova J."/>
        </authorList>
    </citation>
    <scope>NUCLEOTIDE SEQUENCE [LARGE SCALE GENOMIC DNA]</scope>
    <source>
        <strain evidence="2">cv. 10/8</strain>
        <tissue evidence="1">Leaf</tissue>
    </source>
</reference>
<evidence type="ECO:0000313" key="1">
    <source>
        <dbReference type="EMBL" id="MCH95972.1"/>
    </source>
</evidence>
<proteinExistence type="predicted"/>
<dbReference type="AlphaFoldDB" id="A0A392N8N4"/>
<comment type="caution">
    <text evidence="1">The sequence shown here is derived from an EMBL/GenBank/DDBJ whole genome shotgun (WGS) entry which is preliminary data.</text>
</comment>
<dbReference type="Proteomes" id="UP000265520">
    <property type="component" value="Unassembled WGS sequence"/>
</dbReference>
<accession>A0A392N8N4</accession>
<feature type="non-terminal residue" evidence="1">
    <location>
        <position position="183"/>
    </location>
</feature>
<keyword evidence="2" id="KW-1185">Reference proteome</keyword>
<sequence length="183" mass="21825">MNLYLISKFVLLLHLCYFIWGKLPYPLYLSFESEHIEETFDIPLRLNLSKVDGSNAAKHLWIIYISRPHCHFVTTGAHITFKAHPDVKLNLWGLRKVLEHEISRIDEVHRQDYLWLDHVDESSSSSRPEIQLPYNWYVSEEELKPKIQLHYNWHVTEEEEIENREVNVKQNHLSDMGLTSYNI</sequence>
<dbReference type="EMBL" id="LXQA010031198">
    <property type="protein sequence ID" value="MCH95972.1"/>
    <property type="molecule type" value="Genomic_DNA"/>
</dbReference>
<gene>
    <name evidence="1" type="ORF">A2U01_0016955</name>
</gene>